<keyword evidence="1" id="KW-0732">Signal</keyword>
<evidence type="ECO:0000313" key="2">
    <source>
        <dbReference type="EMBL" id="KOB68703.1"/>
    </source>
</evidence>
<keyword evidence="3" id="KW-1185">Reference proteome</keyword>
<proteinExistence type="predicted"/>
<dbReference type="SMART" id="SM00700">
    <property type="entry name" value="JHBP"/>
    <property type="match status" value="1"/>
</dbReference>
<dbReference type="InterPro" id="IPR010562">
    <property type="entry name" value="Haemolymph_juvenile_hormone-bd"/>
</dbReference>
<evidence type="ECO:0000313" key="3">
    <source>
        <dbReference type="Proteomes" id="UP000037510"/>
    </source>
</evidence>
<dbReference type="GO" id="GO:0005615">
    <property type="term" value="C:extracellular space"/>
    <property type="evidence" value="ECO:0007669"/>
    <property type="project" value="TreeGrafter"/>
</dbReference>
<dbReference type="PANTHER" id="PTHR11008">
    <property type="entry name" value="PROTEIN TAKEOUT-LIKE PROTEIN"/>
    <property type="match status" value="1"/>
</dbReference>
<accession>A0A0L7KZM0</accession>
<comment type="caution">
    <text evidence="2">The sequence shown here is derived from an EMBL/GenBank/DDBJ whole genome shotgun (WGS) entry which is preliminary data.</text>
</comment>
<organism evidence="2 3">
    <name type="scientific">Operophtera brumata</name>
    <name type="common">Winter moth</name>
    <name type="synonym">Phalaena brumata</name>
    <dbReference type="NCBI Taxonomy" id="104452"/>
    <lineage>
        <taxon>Eukaryota</taxon>
        <taxon>Metazoa</taxon>
        <taxon>Ecdysozoa</taxon>
        <taxon>Arthropoda</taxon>
        <taxon>Hexapoda</taxon>
        <taxon>Insecta</taxon>
        <taxon>Pterygota</taxon>
        <taxon>Neoptera</taxon>
        <taxon>Endopterygota</taxon>
        <taxon>Lepidoptera</taxon>
        <taxon>Glossata</taxon>
        <taxon>Ditrysia</taxon>
        <taxon>Geometroidea</taxon>
        <taxon>Geometridae</taxon>
        <taxon>Larentiinae</taxon>
        <taxon>Operophtera</taxon>
    </lineage>
</organism>
<reference evidence="2 3" key="1">
    <citation type="journal article" date="2015" name="Genome Biol. Evol.">
        <title>The genome of winter moth (Operophtera brumata) provides a genomic perspective on sexual dimorphism and phenology.</title>
        <authorList>
            <person name="Derks M.F."/>
            <person name="Smit S."/>
            <person name="Salis L."/>
            <person name="Schijlen E."/>
            <person name="Bossers A."/>
            <person name="Mateman C."/>
            <person name="Pijl A.S."/>
            <person name="de Ridder D."/>
            <person name="Groenen M.A."/>
            <person name="Visser M.E."/>
            <person name="Megens H.J."/>
        </authorList>
    </citation>
    <scope>NUCLEOTIDE SEQUENCE [LARGE SCALE GENOMIC DNA]</scope>
    <source>
        <strain evidence="2">WM2013NL</strain>
        <tissue evidence="2">Head and thorax</tissue>
    </source>
</reference>
<dbReference type="PANTHER" id="PTHR11008:SF41">
    <property type="entry name" value="RE70318P"/>
    <property type="match status" value="1"/>
</dbReference>
<evidence type="ECO:0000256" key="1">
    <source>
        <dbReference type="SAM" id="SignalP"/>
    </source>
</evidence>
<feature type="chain" id="PRO_5005573000" evidence="1">
    <location>
        <begin position="17"/>
        <end position="182"/>
    </location>
</feature>
<dbReference type="STRING" id="104452.A0A0L7KZM0"/>
<dbReference type="Pfam" id="PF06585">
    <property type="entry name" value="JHBP"/>
    <property type="match status" value="1"/>
</dbReference>
<dbReference type="InterPro" id="IPR038606">
    <property type="entry name" value="To_sf"/>
</dbReference>
<dbReference type="EMBL" id="JTDY01004021">
    <property type="protein sequence ID" value="KOB68703.1"/>
    <property type="molecule type" value="Genomic_DNA"/>
</dbReference>
<dbReference type="Proteomes" id="UP000037510">
    <property type="component" value="Unassembled WGS sequence"/>
</dbReference>
<sequence>MLRYLIFLAVIFGVQSALAPFITPCKSGDNDCAIQSAQAAVPIVAPGIPELGIKPLDPLPLRLVKGDSAGLQLTLKDSLVKGMRGCKVEGIRHDLTKKKQSLTIKCTVQLTGDYKLDGQILVLPIRGEGKYVIDILEQFLNSNWRDVMKEVAPPIVYAIVEAVVEGVESIYKAVPAEELSIS</sequence>
<protein>
    <submittedName>
        <fullName evidence="2">DUF233 protein</fullName>
    </submittedName>
</protein>
<feature type="signal peptide" evidence="1">
    <location>
        <begin position="1"/>
        <end position="16"/>
    </location>
</feature>
<dbReference type="AlphaFoldDB" id="A0A0L7KZM0"/>
<dbReference type="Gene3D" id="3.15.10.30">
    <property type="entry name" value="Haemolymph juvenile hormone binding protein"/>
    <property type="match status" value="2"/>
</dbReference>
<gene>
    <name evidence="2" type="ORF">OBRU01_17825</name>
</gene>
<name>A0A0L7KZM0_OPEBR</name>